<organism evidence="2 3">
    <name type="scientific">Actinomycetospora endophytica</name>
    <dbReference type="NCBI Taxonomy" id="2291215"/>
    <lineage>
        <taxon>Bacteria</taxon>
        <taxon>Bacillati</taxon>
        <taxon>Actinomycetota</taxon>
        <taxon>Actinomycetes</taxon>
        <taxon>Pseudonocardiales</taxon>
        <taxon>Pseudonocardiaceae</taxon>
        <taxon>Actinomycetospora</taxon>
    </lineage>
</organism>
<evidence type="ECO:0000259" key="1">
    <source>
        <dbReference type="Pfam" id="PF00296"/>
    </source>
</evidence>
<dbReference type="EMBL" id="JAJNDB010000004">
    <property type="protein sequence ID" value="MCD2195811.1"/>
    <property type="molecule type" value="Genomic_DNA"/>
</dbReference>
<protein>
    <submittedName>
        <fullName evidence="2">LLM class flavin-dependent oxidoreductase</fullName>
    </submittedName>
</protein>
<dbReference type="InterPro" id="IPR036661">
    <property type="entry name" value="Luciferase-like_sf"/>
</dbReference>
<name>A0ABS8PC33_9PSEU</name>
<gene>
    <name evidence="2" type="ORF">LQ327_20780</name>
</gene>
<dbReference type="Gene3D" id="3.20.20.30">
    <property type="entry name" value="Luciferase-like domain"/>
    <property type="match status" value="1"/>
</dbReference>
<sequence length="348" mass="37889">MTIPSRTGPMANVPRMAQRADAAGFDATWVYEVYRNPFTMLGTCALSTERATLGTGLAAALPRSPFETANAAADIDEMSGGRMLLGIGTGVPEFLRRFHSTDASHPLGRMSEYIEVLRRSFDYLNTGDAEKFEGKHYRFDPLTLNPWGVRELPRPQVPIALAAMGPKLLELCGRKADGWLGYFATPEFLQESVTPRIAAGADKAGRSLSDVETTVFTICCVHPDRDVAMARARRQVGFYVVHPVSDPVVELHGLGEQVGELRGRLRSEGLAAFEHTPDELVEILSITGTPEEARQKAARYEGVVDHLALHTPYVPPFTPEESEDAFDQIVGAFGHGALRPAAAAAERA</sequence>
<dbReference type="SUPFAM" id="SSF51679">
    <property type="entry name" value="Bacterial luciferase-like"/>
    <property type="match status" value="1"/>
</dbReference>
<dbReference type="RefSeq" id="WP_230737271.1">
    <property type="nucleotide sequence ID" value="NZ_JAJNDB010000004.1"/>
</dbReference>
<dbReference type="CDD" id="cd01097">
    <property type="entry name" value="Tetrahydromethanopterin_reductase"/>
    <property type="match status" value="1"/>
</dbReference>
<dbReference type="InterPro" id="IPR011251">
    <property type="entry name" value="Luciferase-like_dom"/>
</dbReference>
<evidence type="ECO:0000313" key="3">
    <source>
        <dbReference type="Proteomes" id="UP001199469"/>
    </source>
</evidence>
<reference evidence="2 3" key="1">
    <citation type="submission" date="2021-11" db="EMBL/GenBank/DDBJ databases">
        <title>Draft genome sequence of Actinomycetospora sp. SF1 isolated from the rhizosphere soil.</title>
        <authorList>
            <person name="Duangmal K."/>
            <person name="Chantavorakit T."/>
        </authorList>
    </citation>
    <scope>NUCLEOTIDE SEQUENCE [LARGE SCALE GENOMIC DNA]</scope>
    <source>
        <strain evidence="2 3">TBRC 5722</strain>
    </source>
</reference>
<proteinExistence type="predicted"/>
<evidence type="ECO:0000313" key="2">
    <source>
        <dbReference type="EMBL" id="MCD2195811.1"/>
    </source>
</evidence>
<comment type="caution">
    <text evidence="2">The sequence shown here is derived from an EMBL/GenBank/DDBJ whole genome shotgun (WGS) entry which is preliminary data.</text>
</comment>
<dbReference type="Pfam" id="PF00296">
    <property type="entry name" value="Bac_luciferase"/>
    <property type="match status" value="1"/>
</dbReference>
<dbReference type="Proteomes" id="UP001199469">
    <property type="component" value="Unassembled WGS sequence"/>
</dbReference>
<dbReference type="PANTHER" id="PTHR43244">
    <property type="match status" value="1"/>
</dbReference>
<dbReference type="InterPro" id="IPR050564">
    <property type="entry name" value="F420-G6PD/mer"/>
</dbReference>
<keyword evidence="3" id="KW-1185">Reference proteome</keyword>
<dbReference type="PANTHER" id="PTHR43244:SF2">
    <property type="entry name" value="CONSERVED HYPOTHETICAL ALANINE AND PROLINE-RICH PROTEIN"/>
    <property type="match status" value="1"/>
</dbReference>
<accession>A0ABS8PC33</accession>
<feature type="domain" description="Luciferase-like" evidence="1">
    <location>
        <begin position="8"/>
        <end position="302"/>
    </location>
</feature>